<dbReference type="EMBL" id="CP002158">
    <property type="protein sequence ID" value="ADL24837.1"/>
    <property type="molecule type" value="Genomic_DNA"/>
</dbReference>
<dbReference type="AlphaFoldDB" id="D9SAQ2"/>
<dbReference type="Proteomes" id="UP000000517">
    <property type="component" value="Chromosome"/>
</dbReference>
<dbReference type="HOGENOM" id="CLU_3403650_0_0_0"/>
<name>D9SAQ2_FIBSS</name>
<gene>
    <name evidence="1" type="ordered locus">FSU_1618</name>
</gene>
<dbReference type="STRING" id="59374.FSU_1618"/>
<organism evidence="1 2">
    <name type="scientific">Fibrobacter succinogenes (strain ATCC 19169 / S85)</name>
    <dbReference type="NCBI Taxonomy" id="59374"/>
    <lineage>
        <taxon>Bacteria</taxon>
        <taxon>Pseudomonadati</taxon>
        <taxon>Fibrobacterota</taxon>
        <taxon>Fibrobacteria</taxon>
        <taxon>Fibrobacterales</taxon>
        <taxon>Fibrobacteraceae</taxon>
        <taxon>Fibrobacter</taxon>
    </lineage>
</organism>
<dbReference type="KEGG" id="fsc:FSU_1618"/>
<evidence type="ECO:0000313" key="1">
    <source>
        <dbReference type="EMBL" id="ADL24837.1"/>
    </source>
</evidence>
<reference evidence="2" key="1">
    <citation type="submission" date="2010-08" db="EMBL/GenBank/DDBJ databases">
        <title>Complete sequence of Fibrobacter succinogenes subsp. succinogenes S85.</title>
        <authorList>
            <person name="Durkin A.S."/>
            <person name="Nelson K.E."/>
            <person name="Morrison M."/>
            <person name="Forsberg C.W."/>
            <person name="Wilson D.B."/>
            <person name="Russell J.B."/>
            <person name="Cann I.K.O."/>
            <person name="Mackie R.I."/>
            <person name="White B.A."/>
        </authorList>
    </citation>
    <scope>NUCLEOTIDE SEQUENCE [LARGE SCALE GENOMIC DNA]</scope>
    <source>
        <strain evidence="2">ATCC 19169 / S85</strain>
    </source>
</reference>
<accession>D9SAQ2</accession>
<evidence type="ECO:0000313" key="2">
    <source>
        <dbReference type="Proteomes" id="UP000000517"/>
    </source>
</evidence>
<sequence>MLVLYILLNENDFYLMELFYGMERFSQETN</sequence>
<protein>
    <submittedName>
        <fullName evidence="1">Uncharacterized protein</fullName>
    </submittedName>
</protein>
<proteinExistence type="predicted"/>